<dbReference type="RefSeq" id="WP_216458097.1">
    <property type="nucleotide sequence ID" value="NZ_JAHLQL010000011.1"/>
</dbReference>
<name>A0ABS6F4J9_9CLOT</name>
<reference evidence="4 5" key="1">
    <citation type="submission" date="2021-06" db="EMBL/GenBank/DDBJ databases">
        <authorList>
            <person name="Sun Q."/>
            <person name="Li D."/>
        </authorList>
    </citation>
    <scope>NUCLEOTIDE SEQUENCE [LARGE SCALE GENOMIC DNA]</scope>
    <source>
        <strain evidence="4 5">MSJ-4</strain>
    </source>
</reference>
<evidence type="ECO:0000313" key="5">
    <source>
        <dbReference type="Proteomes" id="UP000736583"/>
    </source>
</evidence>
<protein>
    <recommendedName>
        <fullName evidence="3">Methyl-accepting transducer domain-containing protein</fullName>
    </recommendedName>
</protein>
<accession>A0ABS6F4J9</accession>
<proteinExistence type="predicted"/>
<evidence type="ECO:0000256" key="1">
    <source>
        <dbReference type="ARBA" id="ARBA00023224"/>
    </source>
</evidence>
<comment type="caution">
    <text evidence="4">The sequence shown here is derived from an EMBL/GenBank/DDBJ whole genome shotgun (WGS) entry which is preliminary data.</text>
</comment>
<organism evidence="4 5">
    <name type="scientific">Clostridium simiarum</name>
    <dbReference type="NCBI Taxonomy" id="2841506"/>
    <lineage>
        <taxon>Bacteria</taxon>
        <taxon>Bacillati</taxon>
        <taxon>Bacillota</taxon>
        <taxon>Clostridia</taxon>
        <taxon>Eubacteriales</taxon>
        <taxon>Clostridiaceae</taxon>
        <taxon>Clostridium</taxon>
    </lineage>
</organism>
<dbReference type="PANTHER" id="PTHR32089">
    <property type="entry name" value="METHYL-ACCEPTING CHEMOTAXIS PROTEIN MCPB"/>
    <property type="match status" value="1"/>
</dbReference>
<sequence>MDNTEINEELLEHPIYKAFEEVAPYMAHIVRGNLMIGFNSPNQCIKLYRSSTDSYDYEVGEIPNHTIAYQCMNEGKLILDKIKYDTDNVPYRSTGIPIKNKHNDVIGSVVISCFLENHNEIMNLSNSLVGFVNGILAVVSEISSQIKTVSESNNNISKLSMETANKTKETDHVIEFVKNISKKSNLLGLNASIEAARAGDAGSGFSVVATEIRKLAVSSNSAIEKVETSLRNIQTSSLEIANKISEDNEIYARQSESLEQITENILELQSLTEQLEKLAKSY</sequence>
<feature type="domain" description="Methyl-accepting transducer" evidence="3">
    <location>
        <begin position="138"/>
        <end position="282"/>
    </location>
</feature>
<dbReference type="EMBL" id="JAHLQL010000011">
    <property type="protein sequence ID" value="MBU5593446.1"/>
    <property type="molecule type" value="Genomic_DNA"/>
</dbReference>
<evidence type="ECO:0000313" key="4">
    <source>
        <dbReference type="EMBL" id="MBU5593446.1"/>
    </source>
</evidence>
<keyword evidence="5" id="KW-1185">Reference proteome</keyword>
<dbReference type="Proteomes" id="UP000736583">
    <property type="component" value="Unassembled WGS sequence"/>
</dbReference>
<dbReference type="InterPro" id="IPR004089">
    <property type="entry name" value="MCPsignal_dom"/>
</dbReference>
<gene>
    <name evidence="4" type="ORF">KQI89_17030</name>
</gene>
<evidence type="ECO:0000256" key="2">
    <source>
        <dbReference type="PROSITE-ProRule" id="PRU00284"/>
    </source>
</evidence>
<keyword evidence="1 2" id="KW-0807">Transducer</keyword>
<dbReference type="PROSITE" id="PS50111">
    <property type="entry name" value="CHEMOTAXIS_TRANSDUC_2"/>
    <property type="match status" value="1"/>
</dbReference>
<dbReference type="Pfam" id="PF00015">
    <property type="entry name" value="MCPsignal"/>
    <property type="match status" value="1"/>
</dbReference>
<dbReference type="PANTHER" id="PTHR32089:SF112">
    <property type="entry name" value="LYSOZYME-LIKE PROTEIN-RELATED"/>
    <property type="match status" value="1"/>
</dbReference>
<evidence type="ECO:0000259" key="3">
    <source>
        <dbReference type="PROSITE" id="PS50111"/>
    </source>
</evidence>
<dbReference type="SMART" id="SM00283">
    <property type="entry name" value="MA"/>
    <property type="match status" value="1"/>
</dbReference>